<keyword evidence="3" id="KW-1185">Reference proteome</keyword>
<dbReference type="EMBL" id="WIGM01000462">
    <property type="protein sequence ID" value="KAF6824552.1"/>
    <property type="molecule type" value="Genomic_DNA"/>
</dbReference>
<organism evidence="2 3">
    <name type="scientific">Colletotrichum musicola</name>
    <dbReference type="NCBI Taxonomy" id="2175873"/>
    <lineage>
        <taxon>Eukaryota</taxon>
        <taxon>Fungi</taxon>
        <taxon>Dikarya</taxon>
        <taxon>Ascomycota</taxon>
        <taxon>Pezizomycotina</taxon>
        <taxon>Sordariomycetes</taxon>
        <taxon>Hypocreomycetidae</taxon>
        <taxon>Glomerellales</taxon>
        <taxon>Glomerellaceae</taxon>
        <taxon>Colletotrichum</taxon>
        <taxon>Colletotrichum orchidearum species complex</taxon>
    </lineage>
</organism>
<dbReference type="AlphaFoldDB" id="A0A8H6N8S6"/>
<feature type="compositionally biased region" description="Basic and acidic residues" evidence="1">
    <location>
        <begin position="199"/>
        <end position="217"/>
    </location>
</feature>
<feature type="region of interest" description="Disordered" evidence="1">
    <location>
        <begin position="39"/>
        <end position="65"/>
    </location>
</feature>
<reference evidence="2" key="1">
    <citation type="journal article" date="2020" name="Phytopathology">
        <title>Genome Sequence Resources of Colletotrichum truncatum, C. plurivorum, C. musicola, and C. sojae: Four Species Pathogenic to Soybean (Glycine max).</title>
        <authorList>
            <person name="Rogerio F."/>
            <person name="Boufleur T.R."/>
            <person name="Ciampi-Guillardi M."/>
            <person name="Sukno S.A."/>
            <person name="Thon M.R."/>
            <person name="Massola Junior N.S."/>
            <person name="Baroncelli R."/>
        </authorList>
    </citation>
    <scope>NUCLEOTIDE SEQUENCE</scope>
    <source>
        <strain evidence="2">LFN0074</strain>
    </source>
</reference>
<dbReference type="Proteomes" id="UP000639643">
    <property type="component" value="Unassembled WGS sequence"/>
</dbReference>
<comment type="caution">
    <text evidence="2">The sequence shown here is derived from an EMBL/GenBank/DDBJ whole genome shotgun (WGS) entry which is preliminary data.</text>
</comment>
<proteinExistence type="predicted"/>
<feature type="region of interest" description="Disordered" evidence="1">
    <location>
        <begin position="185"/>
        <end position="228"/>
    </location>
</feature>
<gene>
    <name evidence="2" type="ORF">CMUS01_10184</name>
</gene>
<protein>
    <submittedName>
        <fullName evidence="2">Uncharacterized protein</fullName>
    </submittedName>
</protein>
<evidence type="ECO:0000313" key="2">
    <source>
        <dbReference type="EMBL" id="KAF6824552.1"/>
    </source>
</evidence>
<name>A0A8H6N8S6_9PEZI</name>
<accession>A0A8H6N8S6</accession>
<evidence type="ECO:0000256" key="1">
    <source>
        <dbReference type="SAM" id="MobiDB-lite"/>
    </source>
</evidence>
<evidence type="ECO:0000313" key="3">
    <source>
        <dbReference type="Proteomes" id="UP000639643"/>
    </source>
</evidence>
<feature type="compositionally biased region" description="Gly residues" evidence="1">
    <location>
        <begin position="218"/>
        <end position="228"/>
    </location>
</feature>
<sequence length="228" mass="24408">MHHLTTFSGDTSGQVGRVMGSRMDVAVLAAGELPRIFSDDPGPAGEVGTTNRNKKRIGTVSRGDPCQRISDRRPAVSVAAASQARRHARAVEAALDRTEIIGLNVIFGRAAALHWKDDCAWHCVLVVSGQTSGRKLARALLAPAVGGSRVLFLVCRIDFPGNEQGECLEKGKLQVRVSDSEGVQAERRGFEGSRGGGVESEKKWTRRGEVKRGDSDGRIGGQGKLKLL</sequence>